<evidence type="ECO:0000313" key="2">
    <source>
        <dbReference type="Proteomes" id="UP001642484"/>
    </source>
</evidence>
<name>A0ABP0RF23_9DINO</name>
<keyword evidence="2" id="KW-1185">Reference proteome</keyword>
<dbReference type="Gene3D" id="2.10.50.10">
    <property type="entry name" value="Tumor Necrosis Factor Receptor, subunit A, domain 2"/>
    <property type="match status" value="2"/>
</dbReference>
<reference evidence="1 2" key="1">
    <citation type="submission" date="2024-02" db="EMBL/GenBank/DDBJ databases">
        <authorList>
            <person name="Chen Y."/>
            <person name="Shah S."/>
            <person name="Dougan E. K."/>
            <person name="Thang M."/>
            <person name="Chan C."/>
        </authorList>
    </citation>
    <scope>NUCLEOTIDE SEQUENCE [LARGE SCALE GENOMIC DNA]</scope>
</reference>
<dbReference type="SMART" id="SM01411">
    <property type="entry name" value="Ephrin_rec_like"/>
    <property type="match status" value="3"/>
</dbReference>
<evidence type="ECO:0000313" key="1">
    <source>
        <dbReference type="EMBL" id="CAK9098719.1"/>
    </source>
</evidence>
<dbReference type="PANTHER" id="PTHR11319:SF35">
    <property type="entry name" value="OUTER MEMBRANE PROTEIN PMPC-RELATED"/>
    <property type="match status" value="1"/>
</dbReference>
<dbReference type="SUPFAM" id="SSF57184">
    <property type="entry name" value="Growth factor receptor domain"/>
    <property type="match status" value="1"/>
</dbReference>
<accession>A0ABP0RF23</accession>
<dbReference type="Proteomes" id="UP001642484">
    <property type="component" value="Unassembled WGS sequence"/>
</dbReference>
<sequence>METRFLRLAQELGAMVPGRCLFLLVFLCNLVRALGNCLNASDVVPVADRINIVVNGESLPIGFSSPDWDSAKIYSRIAEIITQEILGFNTQMGPHGDESQSAYKLVAEGNSIHFLSEIWSSFTAEIIAFEAANPSLALPLLKTLDYKGRDGMHIFPKSSEPYYDSNGRSLEFYQYFNASVLTLTTEFSPISAFDINSLSACDGSESGPTEQSYYLSATGDAGAFTVLNGVRTWNCHQGKWWLSPACRNDPSTCVPLLTHLFWGWSEMRQKAAYFNMPIAMGSTPSAELYVEWPKNHKMLAYWWTPDDKFKAEGALQMFFPDHNPGEWDVGVKTSMPAEEPLWAYYKPGVDSAAPKVFLVLSNMALYDDDMTHLLNEVVRLRTQGVVSNIVDTVACNWLNNNVARWRAWIPIATECTRSLGFGMTAENGTFVLDRAHATGCTLCSPGKYASSYADDVGQSAVCLACPSGSAQDRGGQTECAECAAGTYRVDSGVRCSPCGKGTYQPAVAQDSCLTCMSPMTTVTVGSDTQELCICPAGTFQPCLGGGTRSECACPASFYTSSSSRCVECPEGMYCNEGSDEQFFPCSVGEMQNSTSNPYPKPSEGYFVLLEKPTDVYKCIDEPSCPGDFADHCGDGLMGVACGACAAGFYKQAGSCNECGDLEQNPLFLILPLLVSPVFVFAFYKVSLVDVHLWGRTGQGFGGIGYLMLVYVQTVSVIISIFPTLPATLAGGVGWTATSAEITSLFRLECAGPSDFVGSFILNLVLPEIAGAIFFVTWLGAMLIGKFVPKLRMDGDVVLGCFGAILKTFFVTVASKCFSLFQLYRHPNGSFSMRASPEVLQGSEEWSSMVIFSAMAICVNCVFLLVVISWAMWVAPRRFHLKSFRMRWKFMIQKMRPSVYWWMMTIFFKGLWISLTGVLFTNAMRQSLWICFGLLFYTTISYVFLPWRSVFVTILDIGTHVSTLLLCLLLPFLIDFDQEEQQTAVTIFVTLSILGFLSVVGSMLWALVKGFSPWWKRRRERNIEYYAQRMADVFSSATEPRLLAEMMTEIPALDILEIKYVATMMSSELLGKHVIGRLDWGEPALADPVKDQFTDGVARSQVIWT</sequence>
<protein>
    <submittedName>
        <fullName evidence="1">Uncharacterized protein</fullName>
    </submittedName>
</protein>
<dbReference type="Pfam" id="PF07699">
    <property type="entry name" value="Ephrin_rec_like"/>
    <property type="match status" value="1"/>
</dbReference>
<dbReference type="PANTHER" id="PTHR11319">
    <property type="entry name" value="G PROTEIN-COUPLED RECEPTOR-RELATED"/>
    <property type="match status" value="1"/>
</dbReference>
<organism evidence="1 2">
    <name type="scientific">Durusdinium trenchii</name>
    <dbReference type="NCBI Taxonomy" id="1381693"/>
    <lineage>
        <taxon>Eukaryota</taxon>
        <taxon>Sar</taxon>
        <taxon>Alveolata</taxon>
        <taxon>Dinophyceae</taxon>
        <taxon>Suessiales</taxon>
        <taxon>Symbiodiniaceae</taxon>
        <taxon>Durusdinium</taxon>
    </lineage>
</organism>
<dbReference type="InterPro" id="IPR011641">
    <property type="entry name" value="Tyr-kin_ephrin_A/B_rcpt-like"/>
</dbReference>
<gene>
    <name evidence="1" type="ORF">CCMP2556_LOCUS46759</name>
</gene>
<proteinExistence type="predicted"/>
<dbReference type="InterPro" id="IPR009030">
    <property type="entry name" value="Growth_fac_rcpt_cys_sf"/>
</dbReference>
<dbReference type="CDD" id="cd00185">
    <property type="entry name" value="TNFRSF"/>
    <property type="match status" value="1"/>
</dbReference>
<comment type="caution">
    <text evidence="1">The sequence shown here is derived from an EMBL/GenBank/DDBJ whole genome shotgun (WGS) entry which is preliminary data.</text>
</comment>
<dbReference type="EMBL" id="CAXAMN010025851">
    <property type="protein sequence ID" value="CAK9098719.1"/>
    <property type="molecule type" value="Genomic_DNA"/>
</dbReference>